<organism evidence="2 3">
    <name type="scientific">Pyronema omphalodes (strain CBS 100304)</name>
    <name type="common">Pyronema confluens</name>
    <dbReference type="NCBI Taxonomy" id="1076935"/>
    <lineage>
        <taxon>Eukaryota</taxon>
        <taxon>Fungi</taxon>
        <taxon>Dikarya</taxon>
        <taxon>Ascomycota</taxon>
        <taxon>Pezizomycotina</taxon>
        <taxon>Pezizomycetes</taxon>
        <taxon>Pezizales</taxon>
        <taxon>Pyronemataceae</taxon>
        <taxon>Pyronema</taxon>
    </lineage>
</organism>
<dbReference type="AlphaFoldDB" id="U4LT51"/>
<evidence type="ECO:0000313" key="2">
    <source>
        <dbReference type="EMBL" id="CCX30581.1"/>
    </source>
</evidence>
<proteinExistence type="predicted"/>
<dbReference type="OrthoDB" id="10450575at2759"/>
<sequence length="128" mass="14701">MSTSNPSKPSDSSASDDEQEDFDVLLEDCETEEELHLRLSRMDQSIAISLDPRFYAQWTTIHQLQNHDLAFGLMYCRGEAAFEKRTGIACCGMHERLMQERAEQKAREEEEAKAKAKEKEKGKEKESN</sequence>
<reference evidence="2 3" key="1">
    <citation type="journal article" date="2013" name="PLoS Genet.">
        <title>The genome and development-dependent transcriptomes of Pyronema confluens: a window into fungal evolution.</title>
        <authorList>
            <person name="Traeger S."/>
            <person name="Altegoer F."/>
            <person name="Freitag M."/>
            <person name="Gabaldon T."/>
            <person name="Kempken F."/>
            <person name="Kumar A."/>
            <person name="Marcet-Houben M."/>
            <person name="Poggeler S."/>
            <person name="Stajich J.E."/>
            <person name="Nowrousian M."/>
        </authorList>
    </citation>
    <scope>NUCLEOTIDE SEQUENCE [LARGE SCALE GENOMIC DNA]</scope>
    <source>
        <strain evidence="3">CBS 100304</strain>
        <tissue evidence="2">Vegetative mycelium</tissue>
    </source>
</reference>
<feature type="region of interest" description="Disordered" evidence="1">
    <location>
        <begin position="1"/>
        <end position="21"/>
    </location>
</feature>
<keyword evidence="3" id="KW-1185">Reference proteome</keyword>
<feature type="region of interest" description="Disordered" evidence="1">
    <location>
        <begin position="99"/>
        <end position="128"/>
    </location>
</feature>
<dbReference type="Proteomes" id="UP000018144">
    <property type="component" value="Unassembled WGS sequence"/>
</dbReference>
<feature type="compositionally biased region" description="Low complexity" evidence="1">
    <location>
        <begin position="1"/>
        <end position="13"/>
    </location>
</feature>
<name>U4LT51_PYROM</name>
<evidence type="ECO:0000313" key="3">
    <source>
        <dbReference type="Proteomes" id="UP000018144"/>
    </source>
</evidence>
<evidence type="ECO:0000256" key="1">
    <source>
        <dbReference type="SAM" id="MobiDB-lite"/>
    </source>
</evidence>
<protein>
    <submittedName>
        <fullName evidence="2">Uncharacterized protein</fullName>
    </submittedName>
</protein>
<gene>
    <name evidence="2" type="ORF">PCON_08780</name>
</gene>
<dbReference type="EMBL" id="HF935442">
    <property type="protein sequence ID" value="CCX30581.1"/>
    <property type="molecule type" value="Genomic_DNA"/>
</dbReference>
<accession>U4LT51</accession>